<dbReference type="KEGG" id="vg:19487487"/>
<dbReference type="EMBL" id="KJ538721">
    <property type="protein sequence ID" value="AHY84123.1"/>
    <property type="molecule type" value="Genomic_DNA"/>
</dbReference>
<dbReference type="Proteomes" id="UP000024435">
    <property type="component" value="Segment"/>
</dbReference>
<sequence length="244" mass="26995">MSGMKLCTVESCDRQAPYASGMCPTHEYRRKAGRPLDVPIGQLKKDRGKCRVEGCGKNVVAKGLCSTHYKRERDGRDLEAPWTPRIKGGATCQIEGCGKRAVSFGLCNTHAYQRDTGAEVGPRRALRASTMAERLEFYSAPPNEKGCRLWLGGINASGYPTVSPMAGYSSMAHRAAYKVAHPDEELGPHEVVHHICGVTWCVEPTHLQKVNSTNNTAEMLERNWYLKRIAELEAEVARLSPDIH</sequence>
<dbReference type="SUPFAM" id="SSF54060">
    <property type="entry name" value="His-Me finger endonucleases"/>
    <property type="match status" value="1"/>
</dbReference>
<organism evidence="1 2">
    <name type="scientific">Mycobacterium phage MosMoris</name>
    <dbReference type="NCBI Taxonomy" id="1471542"/>
    <lineage>
        <taxon>Viruses</taxon>
        <taxon>Duplodnaviria</taxon>
        <taxon>Heunggongvirae</taxon>
        <taxon>Uroviricota</taxon>
        <taxon>Caudoviricetes</taxon>
        <taxon>Marvinvirus</taxon>
        <taxon>Marvinvirus mosmoris</taxon>
    </lineage>
</organism>
<dbReference type="RefSeq" id="YP_009031559.1">
    <property type="nucleotide sequence ID" value="NC_024138.1"/>
</dbReference>
<dbReference type="InterPro" id="IPR044925">
    <property type="entry name" value="His-Me_finger_sf"/>
</dbReference>
<accession>A0A023ZXI2</accession>
<keyword evidence="1" id="KW-0255">Endonuclease</keyword>
<keyword evidence="2" id="KW-1185">Reference proteome</keyword>
<name>A0A023ZXI2_9CAUD</name>
<keyword evidence="1" id="KW-0540">Nuclease</keyword>
<dbReference type="GeneID" id="19487487"/>
<evidence type="ECO:0000313" key="2">
    <source>
        <dbReference type="Proteomes" id="UP000024435"/>
    </source>
</evidence>
<dbReference type="GO" id="GO:0004519">
    <property type="term" value="F:endonuclease activity"/>
    <property type="evidence" value="ECO:0007669"/>
    <property type="project" value="UniProtKB-KW"/>
</dbReference>
<gene>
    <name evidence="1" type="primary">49</name>
    <name evidence="1" type="ORF">PBI_MOSMORIS_49</name>
</gene>
<proteinExistence type="predicted"/>
<keyword evidence="1" id="KW-0378">Hydrolase</keyword>
<evidence type="ECO:0000313" key="1">
    <source>
        <dbReference type="EMBL" id="AHY84123.1"/>
    </source>
</evidence>
<protein>
    <submittedName>
        <fullName evidence="1">HNH endonuclease</fullName>
    </submittedName>
</protein>
<reference evidence="1 2" key="1">
    <citation type="submission" date="2014-03" db="EMBL/GenBank/DDBJ databases">
        <authorList>
            <person name="Bragg J."/>
            <person name="Dehn A."/>
            <person name="Hefner M."/>
            <person name="McHugh D."/>
            <person name="Petersen P."/>
            <person name="Zeba F."/>
            <person name="Zegers G.P."/>
            <person name="Page S.T."/>
            <person name="Bradley K.W."/>
            <person name="Clarke D.Q."/>
            <person name="Lewis M.F."/>
            <person name="Barker L.P."/>
            <person name="Bailey C."/>
            <person name="Asai D.J."/>
            <person name="Garber M.L."/>
            <person name="Bowman C.A."/>
            <person name="Russell D.A."/>
            <person name="Pope W.H."/>
            <person name="Jacobs-Sera D."/>
            <person name="Hendrix R.W."/>
            <person name="Hatfull G.F."/>
        </authorList>
    </citation>
    <scope>NUCLEOTIDE SEQUENCE [LARGE SCALE GENOMIC DNA]</scope>
</reference>